<sequence length="290" mass="33896">MHKSFRRKKEFTSKTRPITPSLLLKIRQKFIQKGWAIEDDHENTCFQRYCSMISGLVNDEQENFIFDLTDRFLTIEDREYERYFFYSVKNLLRAVQCKNIYVIPMIAPEDIGYSVKSGGRVAYLLKGTKIKTFSEYKQQTIKLYENIERLPDDLSKDEIIILTDDFMGSGDTAIKAINHIFKIKPNLRYAKIIIICIAALRTGVELLESRGIDVYATVILNKGISDYYEPSDKIFYLSLMDQIENRIKAPYNYKLGYKQSEALISLIRPPNNTFPVFWLDNKIAKSPFPR</sequence>
<dbReference type="SUPFAM" id="SSF53271">
    <property type="entry name" value="PRTase-like"/>
    <property type="match status" value="1"/>
</dbReference>
<dbReference type="Proteomes" id="UP000198598">
    <property type="component" value="Unassembled WGS sequence"/>
</dbReference>
<dbReference type="AlphaFoldDB" id="A0A1I2E5L8"/>
<protein>
    <recommendedName>
        <fullName evidence="1">PRTase-CE domain-containing protein</fullName>
    </recommendedName>
</protein>
<evidence type="ECO:0000313" key="2">
    <source>
        <dbReference type="EMBL" id="SFE87781.1"/>
    </source>
</evidence>
<dbReference type="RefSeq" id="WP_093833089.1">
    <property type="nucleotide sequence ID" value="NZ_FOLQ01000021.1"/>
</dbReference>
<evidence type="ECO:0000313" key="3">
    <source>
        <dbReference type="Proteomes" id="UP000198598"/>
    </source>
</evidence>
<dbReference type="STRING" id="662367.SAMN05216167_12121"/>
<keyword evidence="3" id="KW-1185">Reference proteome</keyword>
<accession>A0A1I2E5L8</accession>
<name>A0A1I2E5L8_9BACT</name>
<gene>
    <name evidence="2" type="ORF">SAMN05216167_12121</name>
</gene>
<dbReference type="InterPro" id="IPR056920">
    <property type="entry name" value="PRTase-CE"/>
</dbReference>
<feature type="domain" description="PRTase-CE" evidence="1">
    <location>
        <begin position="96"/>
        <end position="282"/>
    </location>
</feature>
<evidence type="ECO:0000259" key="1">
    <source>
        <dbReference type="Pfam" id="PF24390"/>
    </source>
</evidence>
<dbReference type="EMBL" id="FOLQ01000021">
    <property type="protein sequence ID" value="SFE87781.1"/>
    <property type="molecule type" value="Genomic_DNA"/>
</dbReference>
<reference evidence="2 3" key="1">
    <citation type="submission" date="2016-10" db="EMBL/GenBank/DDBJ databases">
        <authorList>
            <person name="de Groot N.N."/>
        </authorList>
    </citation>
    <scope>NUCLEOTIDE SEQUENCE [LARGE SCALE GENOMIC DNA]</scope>
    <source>
        <strain evidence="2 3">DSM 26130</strain>
    </source>
</reference>
<dbReference type="OrthoDB" id="2084254at2"/>
<organism evidence="2 3">
    <name type="scientific">Spirosoma endophyticum</name>
    <dbReference type="NCBI Taxonomy" id="662367"/>
    <lineage>
        <taxon>Bacteria</taxon>
        <taxon>Pseudomonadati</taxon>
        <taxon>Bacteroidota</taxon>
        <taxon>Cytophagia</taxon>
        <taxon>Cytophagales</taxon>
        <taxon>Cytophagaceae</taxon>
        <taxon>Spirosoma</taxon>
    </lineage>
</organism>
<proteinExistence type="predicted"/>
<dbReference type="InterPro" id="IPR029057">
    <property type="entry name" value="PRTase-like"/>
</dbReference>
<dbReference type="Pfam" id="PF24390">
    <property type="entry name" value="PRTase-CE"/>
    <property type="match status" value="1"/>
</dbReference>
<dbReference type="Gene3D" id="3.40.50.2020">
    <property type="match status" value="1"/>
</dbReference>